<dbReference type="NCBIfam" id="TIGR00536">
    <property type="entry name" value="hemK_fam"/>
    <property type="match status" value="1"/>
</dbReference>
<sequence>MPPSLDDVPPEPPSPLVARLRAAGCVFAEEEAAELLAAAAGPADLAAMVDRRVAGEPLETVLGWARFCGLRVAVESGVFVPRQRTALLVEQAVALLRSAPGTPVVVDLCCGSGAVALAVAAGLGPVELHAADVDPVAVRCARRNLEPVGGRVHQGDLYAALPAALRGRVDLLAVNAPYVPSAAVALMPTEARDAEPRRALDGGPDGTVLQRRVAAEARCWLAPGGTLLVETSARQAPRTAAAVRAAGLRADVVRDEERDATVVLGTSPEIRVSGSSRSAVTHPVTHRDGSVTP</sequence>
<dbReference type="InterPro" id="IPR029063">
    <property type="entry name" value="SAM-dependent_MTases_sf"/>
</dbReference>
<dbReference type="CDD" id="cd02440">
    <property type="entry name" value="AdoMet_MTases"/>
    <property type="match status" value="1"/>
</dbReference>
<dbReference type="EMBL" id="FNHE01000010">
    <property type="protein sequence ID" value="SDM96922.1"/>
    <property type="molecule type" value="Genomic_DNA"/>
</dbReference>
<evidence type="ECO:0000313" key="8">
    <source>
        <dbReference type="EMBL" id="SDM96922.1"/>
    </source>
</evidence>
<dbReference type="InterPro" id="IPR050320">
    <property type="entry name" value="N5-glutamine_MTase"/>
</dbReference>
<keyword evidence="4" id="KW-0949">S-adenosyl-L-methionine</keyword>
<feature type="domain" description="Methyltransferase small" evidence="7">
    <location>
        <begin position="101"/>
        <end position="183"/>
    </location>
</feature>
<feature type="region of interest" description="Disordered" evidence="6">
    <location>
        <begin position="272"/>
        <end position="293"/>
    </location>
</feature>
<dbReference type="GO" id="GO:0102559">
    <property type="term" value="F:peptide chain release factor N(5)-glutamine methyltransferase activity"/>
    <property type="evidence" value="ECO:0007669"/>
    <property type="project" value="UniProtKB-EC"/>
</dbReference>
<evidence type="ECO:0000256" key="5">
    <source>
        <dbReference type="ARBA" id="ARBA00048391"/>
    </source>
</evidence>
<protein>
    <recommendedName>
        <fullName evidence="1">peptide chain release factor N(5)-glutamine methyltransferase</fullName>
        <ecNumber evidence="1">2.1.1.297</ecNumber>
    </recommendedName>
</protein>
<comment type="catalytic activity">
    <reaction evidence="5">
        <text>L-glutaminyl-[peptide chain release factor] + S-adenosyl-L-methionine = N(5)-methyl-L-glutaminyl-[peptide chain release factor] + S-adenosyl-L-homocysteine + H(+)</text>
        <dbReference type="Rhea" id="RHEA:42896"/>
        <dbReference type="Rhea" id="RHEA-COMP:10271"/>
        <dbReference type="Rhea" id="RHEA-COMP:10272"/>
        <dbReference type="ChEBI" id="CHEBI:15378"/>
        <dbReference type="ChEBI" id="CHEBI:30011"/>
        <dbReference type="ChEBI" id="CHEBI:57856"/>
        <dbReference type="ChEBI" id="CHEBI:59789"/>
        <dbReference type="ChEBI" id="CHEBI:61891"/>
        <dbReference type="EC" id="2.1.1.297"/>
    </reaction>
</comment>
<dbReference type="NCBIfam" id="TIGR03704">
    <property type="entry name" value="PrmC_rel_meth"/>
    <property type="match status" value="1"/>
</dbReference>
<dbReference type="InterPro" id="IPR004556">
    <property type="entry name" value="HemK-like"/>
</dbReference>
<dbReference type="STRING" id="1137991.SAMN05660642_03737"/>
<dbReference type="InterPro" id="IPR022446">
    <property type="entry name" value="MeTrfrase_put"/>
</dbReference>
<evidence type="ECO:0000256" key="2">
    <source>
        <dbReference type="ARBA" id="ARBA00022603"/>
    </source>
</evidence>
<evidence type="ECO:0000256" key="6">
    <source>
        <dbReference type="SAM" id="MobiDB-lite"/>
    </source>
</evidence>
<dbReference type="OrthoDB" id="9800643at2"/>
<evidence type="ECO:0000259" key="7">
    <source>
        <dbReference type="Pfam" id="PF05175"/>
    </source>
</evidence>
<name>A0A1G9XJB7_9ACTN</name>
<dbReference type="SUPFAM" id="SSF53335">
    <property type="entry name" value="S-adenosyl-L-methionine-dependent methyltransferases"/>
    <property type="match status" value="1"/>
</dbReference>
<dbReference type="GO" id="GO:0032259">
    <property type="term" value="P:methylation"/>
    <property type="evidence" value="ECO:0007669"/>
    <property type="project" value="UniProtKB-KW"/>
</dbReference>
<dbReference type="Gene3D" id="3.40.50.150">
    <property type="entry name" value="Vaccinia Virus protein VP39"/>
    <property type="match status" value="1"/>
</dbReference>
<gene>
    <name evidence="8" type="ORF">SAMN05660642_03737</name>
</gene>
<dbReference type="EC" id="2.1.1.297" evidence="1"/>
<dbReference type="InterPro" id="IPR007848">
    <property type="entry name" value="Small_mtfrase_dom"/>
</dbReference>
<dbReference type="PANTHER" id="PTHR18895">
    <property type="entry name" value="HEMK METHYLTRANSFERASE"/>
    <property type="match status" value="1"/>
</dbReference>
<evidence type="ECO:0000256" key="3">
    <source>
        <dbReference type="ARBA" id="ARBA00022679"/>
    </source>
</evidence>
<keyword evidence="2 8" id="KW-0489">Methyltransferase</keyword>
<organism evidence="8 9">
    <name type="scientific">Geodermatophilus siccatus</name>
    <dbReference type="NCBI Taxonomy" id="1137991"/>
    <lineage>
        <taxon>Bacteria</taxon>
        <taxon>Bacillati</taxon>
        <taxon>Actinomycetota</taxon>
        <taxon>Actinomycetes</taxon>
        <taxon>Geodermatophilales</taxon>
        <taxon>Geodermatophilaceae</taxon>
        <taxon>Geodermatophilus</taxon>
    </lineage>
</organism>
<dbReference type="Pfam" id="PF05175">
    <property type="entry name" value="MTS"/>
    <property type="match status" value="1"/>
</dbReference>
<evidence type="ECO:0000256" key="4">
    <source>
        <dbReference type="ARBA" id="ARBA00022691"/>
    </source>
</evidence>
<proteinExistence type="predicted"/>
<keyword evidence="3 8" id="KW-0808">Transferase</keyword>
<evidence type="ECO:0000313" key="9">
    <source>
        <dbReference type="Proteomes" id="UP000198680"/>
    </source>
</evidence>
<reference evidence="9" key="1">
    <citation type="submission" date="2016-10" db="EMBL/GenBank/DDBJ databases">
        <authorList>
            <person name="Varghese N."/>
            <person name="Submissions S."/>
        </authorList>
    </citation>
    <scope>NUCLEOTIDE SEQUENCE [LARGE SCALE GENOMIC DNA]</scope>
    <source>
        <strain evidence="9">DSM 45419</strain>
    </source>
</reference>
<dbReference type="Proteomes" id="UP000198680">
    <property type="component" value="Unassembled WGS sequence"/>
</dbReference>
<dbReference type="AlphaFoldDB" id="A0A1G9XJB7"/>
<dbReference type="PANTHER" id="PTHR18895:SF74">
    <property type="entry name" value="MTRF1L RELEASE FACTOR GLUTAMINE METHYLTRANSFERASE"/>
    <property type="match status" value="1"/>
</dbReference>
<dbReference type="RefSeq" id="WP_091221806.1">
    <property type="nucleotide sequence ID" value="NZ_FNHE01000010.1"/>
</dbReference>
<evidence type="ECO:0000256" key="1">
    <source>
        <dbReference type="ARBA" id="ARBA00012771"/>
    </source>
</evidence>
<accession>A0A1G9XJB7</accession>
<keyword evidence="9" id="KW-1185">Reference proteome</keyword>